<name>A0A922D3M3_CARIL</name>
<dbReference type="EMBL" id="MU228908">
    <property type="protein sequence ID" value="KAG6620443.1"/>
    <property type="molecule type" value="Genomic_DNA"/>
</dbReference>
<evidence type="ECO:0000313" key="2">
    <source>
        <dbReference type="Proteomes" id="UP000811246"/>
    </source>
</evidence>
<dbReference type="Proteomes" id="UP000811246">
    <property type="component" value="Unassembled WGS sequence"/>
</dbReference>
<comment type="caution">
    <text evidence="1">The sequence shown here is derived from an EMBL/GenBank/DDBJ whole genome shotgun (WGS) entry which is preliminary data.</text>
</comment>
<accession>A0A922D3M3</accession>
<protein>
    <submittedName>
        <fullName evidence="1">Uncharacterized protein</fullName>
    </submittedName>
</protein>
<proteinExistence type="predicted"/>
<evidence type="ECO:0000313" key="1">
    <source>
        <dbReference type="EMBL" id="KAG6620442.1"/>
    </source>
</evidence>
<sequence length="76" mass="8802">MWNLQNRLNCTSALHPSLCFLHPVQIFELLLLNRNIVLLCQPVKHHISQLVQIVFNLLNISLDIIELLSILVHLNL</sequence>
<reference evidence="1" key="1">
    <citation type="submission" date="2021-01" db="EMBL/GenBank/DDBJ databases">
        <authorList>
            <person name="Lovell J.T."/>
            <person name="Bentley N."/>
            <person name="Bhattarai G."/>
            <person name="Jenkins J.W."/>
            <person name="Sreedasyam A."/>
            <person name="Alarcon Y."/>
            <person name="Bock C."/>
            <person name="Boston L."/>
            <person name="Carlson J."/>
            <person name="Cervantes K."/>
            <person name="Clermont K."/>
            <person name="Krom N."/>
            <person name="Kubenka K."/>
            <person name="Mamidi S."/>
            <person name="Mattison C."/>
            <person name="Monteros M."/>
            <person name="Pisani C."/>
            <person name="Plott C."/>
            <person name="Rajasekar S."/>
            <person name="Rhein H.S."/>
            <person name="Rohla C."/>
            <person name="Song M."/>
            <person name="Hilaire R.S."/>
            <person name="Shu S."/>
            <person name="Wells L."/>
            <person name="Wang X."/>
            <person name="Webber J."/>
            <person name="Heerema R.J."/>
            <person name="Klein P."/>
            <person name="Conner P."/>
            <person name="Grauke L."/>
            <person name="Grimwood J."/>
            <person name="Schmutz J."/>
            <person name="Randall J.J."/>
        </authorList>
    </citation>
    <scope>NUCLEOTIDE SEQUENCE</scope>
    <source>
        <tissue evidence="1">Leaf</tissue>
    </source>
</reference>
<organism evidence="1 2">
    <name type="scientific">Carya illinoinensis</name>
    <name type="common">Pecan</name>
    <dbReference type="NCBI Taxonomy" id="32201"/>
    <lineage>
        <taxon>Eukaryota</taxon>
        <taxon>Viridiplantae</taxon>
        <taxon>Streptophyta</taxon>
        <taxon>Embryophyta</taxon>
        <taxon>Tracheophyta</taxon>
        <taxon>Spermatophyta</taxon>
        <taxon>Magnoliopsida</taxon>
        <taxon>eudicotyledons</taxon>
        <taxon>Gunneridae</taxon>
        <taxon>Pentapetalae</taxon>
        <taxon>rosids</taxon>
        <taxon>fabids</taxon>
        <taxon>Fagales</taxon>
        <taxon>Juglandaceae</taxon>
        <taxon>Carya</taxon>
    </lineage>
</organism>
<gene>
    <name evidence="1" type="ORF">I3842_Q069100</name>
</gene>
<dbReference type="AlphaFoldDB" id="A0A922D3M3"/>
<dbReference type="EMBL" id="MU228908">
    <property type="protein sequence ID" value="KAG6620442.1"/>
    <property type="molecule type" value="Genomic_DNA"/>
</dbReference>